<gene>
    <name evidence="4" type="ORF">PSM36_2280</name>
</gene>
<accession>A0A1R3TAU7</accession>
<dbReference type="PANTHER" id="PTHR42776">
    <property type="entry name" value="SERINE PEPTIDASE S9 FAMILY MEMBER"/>
    <property type="match status" value="1"/>
</dbReference>
<keyword evidence="4" id="KW-0645">Protease</keyword>
<dbReference type="AlphaFoldDB" id="A0A1R3TAU7"/>
<evidence type="ECO:0000313" key="5">
    <source>
        <dbReference type="Proteomes" id="UP000187464"/>
    </source>
</evidence>
<feature type="chain" id="PRO_5013068500" evidence="2">
    <location>
        <begin position="23"/>
        <end position="692"/>
    </location>
</feature>
<dbReference type="Pfam" id="PF00326">
    <property type="entry name" value="Peptidase_S9"/>
    <property type="match status" value="1"/>
</dbReference>
<evidence type="ECO:0000259" key="3">
    <source>
        <dbReference type="Pfam" id="PF00326"/>
    </source>
</evidence>
<dbReference type="STRING" id="1642647.PSM36_2280"/>
<sequence length="692" mass="79335">MLKRYIKSLSLALTLSLFAVYAGNDKSGEKKAVDIDFFTKVKSISNLKEKNGEIFFIVSQPDKENNRNSVSDLYQLIEGKPVRLARNVSDYFFYDDGIIFRDVREDKDREKIRNGEPLTVFQKLSKGYQEAEEWLRLPFRVGQVKWIDDDRFFYTSSYDRHFEFLLKESNGDHQEALKKQRKAKEAYRIFDELPFWADGRGDVSGLRNHLSYYDKGEITLLSDTLESASSPELSPDKKTLVYTTRAAYYGKAPQGNSLVTLDVNTLKKKEWALFDNASYGSYQFIGNDEIVLTINRGLERDRIENGGIYRLNLRTEELTEIYDGSVYALGNSVNTDIGGGGRSEITFDKDGIRFITTRVDYAPLIHLAYKDGNVRFLTPDNITVQEYLPYKDGFLIIGLLEQYGSEIYAIDEKGNVTPLTSVNKPLFDGYKIIKPVEITFTNEEGKQLNGYILPPADYKPGKKYPGIFTIHGGPRGAYGTVFFHEMQYWANQGYAVFYTNPRGSSGRGSEFSDIRGKIGVADYNDLMDFTDAVLNQFDYIDVERLGITGGSYGGLLTNWIIGQTDRFKAAASLRGISSWLTHSNTSDIGHTYLYNYWGTDIWKNGQLLWYRSPLKYADRIKTPALFLHSEEDYRCWLVEAVQIYYALQYFEVPTRLVIFKDESHGLSRSGKPSGRIKRLEEITGWFDRYLKQ</sequence>
<protein>
    <submittedName>
        <fullName evidence="4">Dipeptidyl aminopeptidase/acylaminoacyl peptidase</fullName>
    </submittedName>
</protein>
<dbReference type="GO" id="GO:0004252">
    <property type="term" value="F:serine-type endopeptidase activity"/>
    <property type="evidence" value="ECO:0007669"/>
    <property type="project" value="TreeGrafter"/>
</dbReference>
<dbReference type="PANTHER" id="PTHR42776:SF27">
    <property type="entry name" value="DIPEPTIDYL PEPTIDASE FAMILY MEMBER 6"/>
    <property type="match status" value="1"/>
</dbReference>
<dbReference type="Proteomes" id="UP000187464">
    <property type="component" value="Chromosome I"/>
</dbReference>
<evidence type="ECO:0000256" key="2">
    <source>
        <dbReference type="SAM" id="SignalP"/>
    </source>
</evidence>
<dbReference type="SUPFAM" id="SSF82171">
    <property type="entry name" value="DPP6 N-terminal domain-like"/>
    <property type="match status" value="1"/>
</dbReference>
<keyword evidence="5" id="KW-1185">Reference proteome</keyword>
<dbReference type="GO" id="GO:0006508">
    <property type="term" value="P:proteolysis"/>
    <property type="evidence" value="ECO:0007669"/>
    <property type="project" value="InterPro"/>
</dbReference>
<dbReference type="InterPro" id="IPR029058">
    <property type="entry name" value="AB_hydrolase_fold"/>
</dbReference>
<name>A0A1R3TAU7_9BACT</name>
<dbReference type="EMBL" id="LT605205">
    <property type="protein sequence ID" value="SCD21085.1"/>
    <property type="molecule type" value="Genomic_DNA"/>
</dbReference>
<evidence type="ECO:0000256" key="1">
    <source>
        <dbReference type="ARBA" id="ARBA00022801"/>
    </source>
</evidence>
<dbReference type="InterPro" id="IPR001375">
    <property type="entry name" value="Peptidase_S9_cat"/>
</dbReference>
<keyword evidence="2" id="KW-0732">Signal</keyword>
<dbReference type="Gene3D" id="3.40.50.1820">
    <property type="entry name" value="alpha/beta hydrolase"/>
    <property type="match status" value="1"/>
</dbReference>
<reference evidence="4 5" key="1">
    <citation type="submission" date="2016-08" db="EMBL/GenBank/DDBJ databases">
        <authorList>
            <person name="Seilhamer J.J."/>
        </authorList>
    </citation>
    <scope>NUCLEOTIDE SEQUENCE [LARGE SCALE GENOMIC DNA]</scope>
    <source>
        <strain evidence="4">M3/6</strain>
    </source>
</reference>
<keyword evidence="4" id="KW-0031">Aminopeptidase</keyword>
<feature type="signal peptide" evidence="2">
    <location>
        <begin position="1"/>
        <end position="22"/>
    </location>
</feature>
<dbReference type="KEGG" id="psac:PSM36_2280"/>
<dbReference type="SUPFAM" id="SSF53474">
    <property type="entry name" value="alpha/beta-Hydrolases"/>
    <property type="match status" value="1"/>
</dbReference>
<organism evidence="4 5">
    <name type="scientific">Proteiniphilum saccharofermentans</name>
    <dbReference type="NCBI Taxonomy" id="1642647"/>
    <lineage>
        <taxon>Bacteria</taxon>
        <taxon>Pseudomonadati</taxon>
        <taxon>Bacteroidota</taxon>
        <taxon>Bacteroidia</taxon>
        <taxon>Bacteroidales</taxon>
        <taxon>Dysgonomonadaceae</taxon>
        <taxon>Proteiniphilum</taxon>
    </lineage>
</organism>
<proteinExistence type="predicted"/>
<feature type="domain" description="Peptidase S9 prolyl oligopeptidase catalytic" evidence="3">
    <location>
        <begin position="482"/>
        <end position="691"/>
    </location>
</feature>
<dbReference type="GO" id="GO:0004177">
    <property type="term" value="F:aminopeptidase activity"/>
    <property type="evidence" value="ECO:0007669"/>
    <property type="project" value="UniProtKB-KW"/>
</dbReference>
<dbReference type="RefSeq" id="WP_076930966.1">
    <property type="nucleotide sequence ID" value="NZ_LT605205.1"/>
</dbReference>
<keyword evidence="1" id="KW-0378">Hydrolase</keyword>
<evidence type="ECO:0000313" key="4">
    <source>
        <dbReference type="EMBL" id="SCD21085.1"/>
    </source>
</evidence>